<reference evidence="1" key="1">
    <citation type="submission" date="2016-03" db="EMBL/GenBank/DDBJ databases">
        <title>The evolution of Pseudomonas syringae pv. actinidiae in New Zealand.</title>
        <authorList>
            <person name="Taiaroa G."/>
            <person name="Poulter R.T.M."/>
            <person name="Lamont I."/>
            <person name="Stockwell P."/>
            <person name="Butler M.I."/>
        </authorList>
    </citation>
    <scope>NUCLEOTIDE SEQUENCE</scope>
    <source>
        <strain evidence="1">RT849</strain>
    </source>
</reference>
<organism evidence="1">
    <name type="scientific">Pseudomonas syringae pv. actinidiae</name>
    <dbReference type="NCBI Taxonomy" id="103796"/>
    <lineage>
        <taxon>Bacteria</taxon>
        <taxon>Pseudomonadati</taxon>
        <taxon>Pseudomonadota</taxon>
        <taxon>Gammaproteobacteria</taxon>
        <taxon>Pseudomonadales</taxon>
        <taxon>Pseudomonadaceae</taxon>
        <taxon>Pseudomonas</taxon>
        <taxon>Pseudomonas syringae</taxon>
    </lineage>
</organism>
<accession>A0A2P0QG87</accession>
<proteinExistence type="predicted"/>
<protein>
    <submittedName>
        <fullName evidence="1">Uncharacterized protein</fullName>
    </submittedName>
</protein>
<dbReference type="EMBL" id="KX009065">
    <property type="protein sequence ID" value="ARO45411.1"/>
    <property type="molecule type" value="Genomic_DNA"/>
</dbReference>
<sequence length="190" mass="20892">MPTQPVELIQRTIALSQHEAAHWVVAVASGFHAQEIKLEVQSLEAHRGKANTTFDARFETIEEMRVVVRKRVVIKLAGAMGEAIDRGRREVNGQAAHLILEDGDTGSGQDYAVARELTMLLHNSTPLCPGFSSRDLLIELLADAFHLVTLNMKAICDLADALTLKVLTGKGVGEVCRDEIDQLHLYCELP</sequence>
<name>A0A2P0QG87_PSESF</name>
<evidence type="ECO:0000313" key="1">
    <source>
        <dbReference type="EMBL" id="ARO45411.1"/>
    </source>
</evidence>
<dbReference type="RefSeq" id="WP_058432279.1">
    <property type="nucleotide sequence ID" value="NZ_CP017009.1"/>
</dbReference>
<dbReference type="AlphaFoldDB" id="A0A2P0QG87"/>